<proteinExistence type="predicted"/>
<dbReference type="AlphaFoldDB" id="A0A0A9SNZ7"/>
<evidence type="ECO:0000313" key="1">
    <source>
        <dbReference type="EMBL" id="JAD70072.1"/>
    </source>
</evidence>
<organism evidence="1">
    <name type="scientific">Arundo donax</name>
    <name type="common">Giant reed</name>
    <name type="synonym">Donax arundinaceus</name>
    <dbReference type="NCBI Taxonomy" id="35708"/>
    <lineage>
        <taxon>Eukaryota</taxon>
        <taxon>Viridiplantae</taxon>
        <taxon>Streptophyta</taxon>
        <taxon>Embryophyta</taxon>
        <taxon>Tracheophyta</taxon>
        <taxon>Spermatophyta</taxon>
        <taxon>Magnoliopsida</taxon>
        <taxon>Liliopsida</taxon>
        <taxon>Poales</taxon>
        <taxon>Poaceae</taxon>
        <taxon>PACMAD clade</taxon>
        <taxon>Arundinoideae</taxon>
        <taxon>Arundineae</taxon>
        <taxon>Arundo</taxon>
    </lineage>
</organism>
<sequence>MKENPTGQMQESLLYVAVLHRQSAMLFPLLVPQLWNQFHGDMKAAKQNTKTSPRHHLRIT</sequence>
<protein>
    <submittedName>
        <fullName evidence="1">Uncharacterized protein</fullName>
    </submittedName>
</protein>
<dbReference type="EMBL" id="GBRH01227823">
    <property type="protein sequence ID" value="JAD70072.1"/>
    <property type="molecule type" value="Transcribed_RNA"/>
</dbReference>
<accession>A0A0A9SNZ7</accession>
<reference evidence="1" key="1">
    <citation type="submission" date="2014-09" db="EMBL/GenBank/DDBJ databases">
        <authorList>
            <person name="Magalhaes I.L.F."/>
            <person name="Oliveira U."/>
            <person name="Santos F.R."/>
            <person name="Vidigal T.H.D.A."/>
            <person name="Brescovit A.D."/>
            <person name="Santos A.J."/>
        </authorList>
    </citation>
    <scope>NUCLEOTIDE SEQUENCE</scope>
    <source>
        <tissue evidence="1">Shoot tissue taken approximately 20 cm above the soil surface</tissue>
    </source>
</reference>
<name>A0A0A9SNZ7_ARUDO</name>
<reference evidence="1" key="2">
    <citation type="journal article" date="2015" name="Data Brief">
        <title>Shoot transcriptome of the giant reed, Arundo donax.</title>
        <authorList>
            <person name="Barrero R.A."/>
            <person name="Guerrero F.D."/>
            <person name="Moolhuijzen P."/>
            <person name="Goolsby J.A."/>
            <person name="Tidwell J."/>
            <person name="Bellgard S.E."/>
            <person name="Bellgard M.I."/>
        </authorList>
    </citation>
    <scope>NUCLEOTIDE SEQUENCE</scope>
    <source>
        <tissue evidence="1">Shoot tissue taken approximately 20 cm above the soil surface</tissue>
    </source>
</reference>